<comment type="caution">
    <text evidence="1">The sequence shown here is derived from an EMBL/GenBank/DDBJ whole genome shotgun (WGS) entry which is preliminary data.</text>
</comment>
<gene>
    <name evidence="1" type="ORF">OBE_01546</name>
</gene>
<proteinExistence type="predicted"/>
<feature type="non-terminal residue" evidence="1">
    <location>
        <position position="1"/>
    </location>
</feature>
<protein>
    <recommendedName>
        <fullName evidence="2">CCA-adding enzyme C-terminal domain-containing protein</fullName>
    </recommendedName>
</protein>
<dbReference type="EMBL" id="AJWZ01001029">
    <property type="protein sequence ID" value="EKC75056.1"/>
    <property type="molecule type" value="Genomic_DNA"/>
</dbReference>
<dbReference type="AlphaFoldDB" id="K1UU18"/>
<evidence type="ECO:0000313" key="1">
    <source>
        <dbReference type="EMBL" id="EKC75056.1"/>
    </source>
</evidence>
<name>K1UU18_9ZZZZ</name>
<sequence>DFCRERLKKSDMQEQSLRDILKRGECFSIKMLDINGYDLIELGFKGIEIKNALSLLLDNVMRGIVENSRDSLMHRAKSIKNGL</sequence>
<evidence type="ECO:0008006" key="2">
    <source>
        <dbReference type="Google" id="ProtNLM"/>
    </source>
</evidence>
<organism evidence="1">
    <name type="scientific">human gut metagenome</name>
    <dbReference type="NCBI Taxonomy" id="408170"/>
    <lineage>
        <taxon>unclassified sequences</taxon>
        <taxon>metagenomes</taxon>
        <taxon>organismal metagenomes</taxon>
    </lineage>
</organism>
<dbReference type="Gene3D" id="1.10.3090.10">
    <property type="entry name" value="cca-adding enzyme, domain 2"/>
    <property type="match status" value="1"/>
</dbReference>
<reference evidence="1" key="1">
    <citation type="journal article" date="2013" name="Environ. Microbiol.">
        <title>Microbiota from the distal guts of lean and obese adolescents exhibit partial functional redundancy besides clear differences in community structure.</title>
        <authorList>
            <person name="Ferrer M."/>
            <person name="Ruiz A."/>
            <person name="Lanza F."/>
            <person name="Haange S.B."/>
            <person name="Oberbach A."/>
            <person name="Till H."/>
            <person name="Bargiela R."/>
            <person name="Campoy C."/>
            <person name="Segura M.T."/>
            <person name="Richter M."/>
            <person name="von Bergen M."/>
            <person name="Seifert J."/>
            <person name="Suarez A."/>
        </authorList>
    </citation>
    <scope>NUCLEOTIDE SEQUENCE</scope>
</reference>
<accession>K1UU18</accession>
<dbReference type="SUPFAM" id="SSF81891">
    <property type="entry name" value="Poly A polymerase C-terminal region-like"/>
    <property type="match status" value="1"/>
</dbReference>